<protein>
    <submittedName>
        <fullName evidence="2">Uncharacterized protein</fullName>
    </submittedName>
</protein>
<feature type="signal peptide" evidence="1">
    <location>
        <begin position="1"/>
        <end position="27"/>
    </location>
</feature>
<evidence type="ECO:0000313" key="3">
    <source>
        <dbReference type="Proteomes" id="UP000287651"/>
    </source>
</evidence>
<comment type="caution">
    <text evidence="2">The sequence shown here is derived from an EMBL/GenBank/DDBJ whole genome shotgun (WGS) entry which is preliminary data.</text>
</comment>
<dbReference type="Proteomes" id="UP000287651">
    <property type="component" value="Unassembled WGS sequence"/>
</dbReference>
<feature type="chain" id="PRO_5019551946" evidence="1">
    <location>
        <begin position="28"/>
        <end position="250"/>
    </location>
</feature>
<accession>A0A427AU23</accession>
<sequence>MAERCCREHNVVYSVVFFLLPASLSEASDSRHQSQSRSQGSTATSVIYLINVDRRASHDYYKAQASFILMADAQTQRSSVGEDIRIELHHEQEIIRSSALYDPTNGVAPCHPKHAGASDHAPLDGGVAGSSPAKNRDATPVVVARGEHEVEGRQVRRAPQGCLHRELLRLPDERRARVEPFFQHVVAHRDAPEAAAGVVSRRADHGDGGRVGASVVGVQVVVQVSHLLPAVIAACDGSSGKEEEEEKERR</sequence>
<organism evidence="2 3">
    <name type="scientific">Ensete ventricosum</name>
    <name type="common">Abyssinian banana</name>
    <name type="synonym">Musa ensete</name>
    <dbReference type="NCBI Taxonomy" id="4639"/>
    <lineage>
        <taxon>Eukaryota</taxon>
        <taxon>Viridiplantae</taxon>
        <taxon>Streptophyta</taxon>
        <taxon>Embryophyta</taxon>
        <taxon>Tracheophyta</taxon>
        <taxon>Spermatophyta</taxon>
        <taxon>Magnoliopsida</taxon>
        <taxon>Liliopsida</taxon>
        <taxon>Zingiberales</taxon>
        <taxon>Musaceae</taxon>
        <taxon>Ensete</taxon>
    </lineage>
</organism>
<gene>
    <name evidence="2" type="ORF">B296_00012201</name>
</gene>
<evidence type="ECO:0000256" key="1">
    <source>
        <dbReference type="SAM" id="SignalP"/>
    </source>
</evidence>
<name>A0A427AU23_ENSVE</name>
<dbReference type="EMBL" id="AMZH03001332">
    <property type="protein sequence ID" value="RRT79695.1"/>
    <property type="molecule type" value="Genomic_DNA"/>
</dbReference>
<reference evidence="2 3" key="1">
    <citation type="journal article" date="2014" name="Agronomy (Basel)">
        <title>A Draft Genome Sequence for Ensete ventricosum, the Drought-Tolerant Tree Against Hunger.</title>
        <authorList>
            <person name="Harrison J."/>
            <person name="Moore K.A."/>
            <person name="Paszkiewicz K."/>
            <person name="Jones T."/>
            <person name="Grant M."/>
            <person name="Ambacheew D."/>
            <person name="Muzemil S."/>
            <person name="Studholme D.J."/>
        </authorList>
    </citation>
    <scope>NUCLEOTIDE SEQUENCE [LARGE SCALE GENOMIC DNA]</scope>
</reference>
<dbReference type="AlphaFoldDB" id="A0A427AU23"/>
<evidence type="ECO:0000313" key="2">
    <source>
        <dbReference type="EMBL" id="RRT79695.1"/>
    </source>
</evidence>
<proteinExistence type="predicted"/>
<keyword evidence="1" id="KW-0732">Signal</keyword>